<evidence type="ECO:0000256" key="4">
    <source>
        <dbReference type="ARBA" id="ARBA00022840"/>
    </source>
</evidence>
<dbReference type="Proteomes" id="UP001165083">
    <property type="component" value="Unassembled WGS sequence"/>
</dbReference>
<sequence>MVRTYVRDVARGVEHLHGLGIAHRDLKCANLLLADDERGGVKIGDFGTAKIAVLEDSAGVSAEEEEKHSIETARCVAFSVRQAVMCVAAAELVAIAMVLELMMAFHSSRSVREGLGSPFWMAPELVRAEKGADSWRKADIWGIGCVAIEMAAGKPPWVSQCVRTSESEDMRGVAAVIAAHGCAVTPFFRWDPVTGA</sequence>
<dbReference type="PANTHER" id="PTHR48016">
    <property type="entry name" value="MAP KINASE KINASE KINASE SSK2-RELATED-RELATED"/>
    <property type="match status" value="1"/>
</dbReference>
<evidence type="ECO:0000256" key="5">
    <source>
        <dbReference type="SAM" id="Phobius"/>
    </source>
</evidence>
<accession>A0A9W6WTZ1</accession>
<dbReference type="Pfam" id="PF00069">
    <property type="entry name" value="Pkinase"/>
    <property type="match status" value="2"/>
</dbReference>
<evidence type="ECO:0000259" key="6">
    <source>
        <dbReference type="PROSITE" id="PS50011"/>
    </source>
</evidence>
<keyword evidence="5" id="KW-0472">Membrane</keyword>
<feature type="transmembrane region" description="Helical" evidence="5">
    <location>
        <begin position="83"/>
        <end position="105"/>
    </location>
</feature>
<dbReference type="OrthoDB" id="266718at2759"/>
<keyword evidence="5" id="KW-1133">Transmembrane helix</keyword>
<gene>
    <name evidence="7" type="ORF">Plil01_001139200</name>
</gene>
<comment type="caution">
    <text evidence="7">The sequence shown here is derived from an EMBL/GenBank/DDBJ whole genome shotgun (WGS) entry which is preliminary data.</text>
</comment>
<dbReference type="InterPro" id="IPR011009">
    <property type="entry name" value="Kinase-like_dom_sf"/>
</dbReference>
<dbReference type="GO" id="GO:0004672">
    <property type="term" value="F:protein kinase activity"/>
    <property type="evidence" value="ECO:0007669"/>
    <property type="project" value="InterPro"/>
</dbReference>
<dbReference type="Gene3D" id="1.10.510.10">
    <property type="entry name" value="Transferase(Phosphotransferase) domain 1"/>
    <property type="match status" value="1"/>
</dbReference>
<evidence type="ECO:0000313" key="8">
    <source>
        <dbReference type="Proteomes" id="UP001165083"/>
    </source>
</evidence>
<keyword evidence="4" id="KW-0067">ATP-binding</keyword>
<dbReference type="InterPro" id="IPR050538">
    <property type="entry name" value="MAP_kinase_kinase_kinase"/>
</dbReference>
<reference evidence="7" key="1">
    <citation type="submission" date="2023-04" db="EMBL/GenBank/DDBJ databases">
        <title>Phytophthora lilii NBRC 32176.</title>
        <authorList>
            <person name="Ichikawa N."/>
            <person name="Sato H."/>
            <person name="Tonouchi N."/>
        </authorList>
    </citation>
    <scope>NUCLEOTIDE SEQUENCE</scope>
    <source>
        <strain evidence="7">NBRC 32176</strain>
    </source>
</reference>
<dbReference type="PANTHER" id="PTHR48016:SF56">
    <property type="entry name" value="MAPKK KINASE"/>
    <property type="match status" value="1"/>
</dbReference>
<protein>
    <submittedName>
        <fullName evidence="7">Unnamed protein product</fullName>
    </submittedName>
</protein>
<evidence type="ECO:0000313" key="7">
    <source>
        <dbReference type="EMBL" id="GMF27242.1"/>
    </source>
</evidence>
<name>A0A9W6WTZ1_9STRA</name>
<evidence type="ECO:0000256" key="3">
    <source>
        <dbReference type="ARBA" id="ARBA00022777"/>
    </source>
</evidence>
<keyword evidence="2" id="KW-0547">Nucleotide-binding</keyword>
<dbReference type="SMART" id="SM00220">
    <property type="entry name" value="S_TKc"/>
    <property type="match status" value="1"/>
</dbReference>
<dbReference type="SUPFAM" id="SSF56112">
    <property type="entry name" value="Protein kinase-like (PK-like)"/>
    <property type="match status" value="1"/>
</dbReference>
<dbReference type="PROSITE" id="PS00108">
    <property type="entry name" value="PROTEIN_KINASE_ST"/>
    <property type="match status" value="1"/>
</dbReference>
<keyword evidence="1" id="KW-0808">Transferase</keyword>
<keyword evidence="8" id="KW-1185">Reference proteome</keyword>
<evidence type="ECO:0000256" key="2">
    <source>
        <dbReference type="ARBA" id="ARBA00022741"/>
    </source>
</evidence>
<keyword evidence="3" id="KW-0418">Kinase</keyword>
<organism evidence="7 8">
    <name type="scientific">Phytophthora lilii</name>
    <dbReference type="NCBI Taxonomy" id="2077276"/>
    <lineage>
        <taxon>Eukaryota</taxon>
        <taxon>Sar</taxon>
        <taxon>Stramenopiles</taxon>
        <taxon>Oomycota</taxon>
        <taxon>Peronosporomycetes</taxon>
        <taxon>Peronosporales</taxon>
        <taxon>Peronosporaceae</taxon>
        <taxon>Phytophthora</taxon>
    </lineage>
</organism>
<dbReference type="InterPro" id="IPR000719">
    <property type="entry name" value="Prot_kinase_dom"/>
</dbReference>
<dbReference type="InterPro" id="IPR008271">
    <property type="entry name" value="Ser/Thr_kinase_AS"/>
</dbReference>
<keyword evidence="5" id="KW-0812">Transmembrane</keyword>
<dbReference type="GO" id="GO:0005524">
    <property type="term" value="F:ATP binding"/>
    <property type="evidence" value="ECO:0007669"/>
    <property type="project" value="UniProtKB-KW"/>
</dbReference>
<feature type="domain" description="Protein kinase" evidence="6">
    <location>
        <begin position="1"/>
        <end position="196"/>
    </location>
</feature>
<evidence type="ECO:0000256" key="1">
    <source>
        <dbReference type="ARBA" id="ARBA00022679"/>
    </source>
</evidence>
<dbReference type="AlphaFoldDB" id="A0A9W6WTZ1"/>
<dbReference type="EMBL" id="BSXW01000652">
    <property type="protein sequence ID" value="GMF27242.1"/>
    <property type="molecule type" value="Genomic_DNA"/>
</dbReference>
<proteinExistence type="predicted"/>
<dbReference type="PROSITE" id="PS50011">
    <property type="entry name" value="PROTEIN_KINASE_DOM"/>
    <property type="match status" value="1"/>
</dbReference>